<feature type="signal peptide" evidence="1">
    <location>
        <begin position="1"/>
        <end position="23"/>
    </location>
</feature>
<name>A0AAV9H1W1_9PEZI</name>
<feature type="domain" description="Putative 5'-nucleotidase C-terminal" evidence="2">
    <location>
        <begin position="373"/>
        <end position="579"/>
    </location>
</feature>
<dbReference type="InterPro" id="IPR036907">
    <property type="entry name" value="5'-Nucleotdase_C_sf"/>
</dbReference>
<dbReference type="InterPro" id="IPR029052">
    <property type="entry name" value="Metallo-depent_PP-like"/>
</dbReference>
<dbReference type="EMBL" id="MU865920">
    <property type="protein sequence ID" value="KAK4453463.1"/>
    <property type="molecule type" value="Genomic_DNA"/>
</dbReference>
<evidence type="ECO:0000259" key="2">
    <source>
        <dbReference type="Pfam" id="PF21953"/>
    </source>
</evidence>
<sequence>MGPTAKRVALCAAIANLIGRTWGMQPRATMPEPQPMRDLVWGKLNFLQTTDTHGWLGGHPAEPNYSADWGDYISFAHHMRRKADEQGVDLLLVDAGDRIDGNGLYDGSKPKGQYLYDIYSQLDIDIICTGNHELYQDHGVEAEHAITVPYYQNNYIASNLDYINRTTGAREPMAPRYRKFRTKNQDIEVLAFGFVFNFLQASKNTSVVQMVEDTVKEEWFQQAIREDPDVFVVDGHVGVDMSEFNNTIYRAIRDVNPLTPIVFLGGHVHFRNATMYDDRAIAVASGRYFETIGWVSVDGNLKKDKTLSPQPHDMGKLTFSRRYIDTNLAGFYHHTGLSGEAFHTERGKNTTDMIAVARHALQLDEVYGCAPQDYWITRYPYGDNQSIYTWLEQELLGELPDFEERANIPRLILMNTGSFRFDIFKGPFTRDTMFNVSPFDNNFEYIADMPYEVAQDIFDKLLHWEDWFTGDGGHFMKLLGIPTCEQSVRRETYIAPHDAMKLARRAAGQVKLTDSEYVITPGHTTEDRMGRDGDDTIHQSYSYHNPPSIVKTEVALPKDKLPPKTVDVVFITFMQPFVLEVLKKFHPTHSGKNRTMYGPEKLEARLLSWIRKNWPREKCLVD</sequence>
<dbReference type="GO" id="GO:0016787">
    <property type="term" value="F:hydrolase activity"/>
    <property type="evidence" value="ECO:0007669"/>
    <property type="project" value="InterPro"/>
</dbReference>
<dbReference type="PIRSF" id="PIRSF017316">
    <property type="entry name" value="Pesterase_C1039"/>
    <property type="match status" value="1"/>
</dbReference>
<dbReference type="AlphaFoldDB" id="A0AAV9H1W1"/>
<dbReference type="Proteomes" id="UP001321760">
    <property type="component" value="Unassembled WGS sequence"/>
</dbReference>
<dbReference type="InterPro" id="IPR053828">
    <property type="entry name" value="Nucleosidase_C"/>
</dbReference>
<reference evidence="3" key="2">
    <citation type="submission" date="2023-05" db="EMBL/GenBank/DDBJ databases">
        <authorList>
            <consortium name="Lawrence Berkeley National Laboratory"/>
            <person name="Steindorff A."/>
            <person name="Hensen N."/>
            <person name="Bonometti L."/>
            <person name="Westerberg I."/>
            <person name="Brannstrom I.O."/>
            <person name="Guillou S."/>
            <person name="Cros-Aarteil S."/>
            <person name="Calhoun S."/>
            <person name="Haridas S."/>
            <person name="Kuo A."/>
            <person name="Mondo S."/>
            <person name="Pangilinan J."/>
            <person name="Riley R."/>
            <person name="Labutti K."/>
            <person name="Andreopoulos B."/>
            <person name="Lipzen A."/>
            <person name="Chen C."/>
            <person name="Yanf M."/>
            <person name="Daum C."/>
            <person name="Ng V."/>
            <person name="Clum A."/>
            <person name="Ohm R."/>
            <person name="Martin F."/>
            <person name="Silar P."/>
            <person name="Natvig D."/>
            <person name="Lalanne C."/>
            <person name="Gautier V."/>
            <person name="Ament-Velasquez S.L."/>
            <person name="Kruys A."/>
            <person name="Hutchinson M.I."/>
            <person name="Powell A.J."/>
            <person name="Barry K."/>
            <person name="Miller A.N."/>
            <person name="Grigoriev I.V."/>
            <person name="Debuchy R."/>
            <person name="Gladieux P."/>
            <person name="Thoren M.H."/>
            <person name="Johannesson H."/>
        </authorList>
    </citation>
    <scope>NUCLEOTIDE SEQUENCE</scope>
    <source>
        <strain evidence="3">PSN243</strain>
    </source>
</reference>
<evidence type="ECO:0000313" key="3">
    <source>
        <dbReference type="EMBL" id="KAK4453463.1"/>
    </source>
</evidence>
<keyword evidence="1" id="KW-0732">Signal</keyword>
<reference evidence="3" key="1">
    <citation type="journal article" date="2023" name="Mol. Phylogenet. Evol.">
        <title>Genome-scale phylogeny and comparative genomics of the fungal order Sordariales.</title>
        <authorList>
            <person name="Hensen N."/>
            <person name="Bonometti L."/>
            <person name="Westerberg I."/>
            <person name="Brannstrom I.O."/>
            <person name="Guillou S."/>
            <person name="Cros-Aarteil S."/>
            <person name="Calhoun S."/>
            <person name="Haridas S."/>
            <person name="Kuo A."/>
            <person name="Mondo S."/>
            <person name="Pangilinan J."/>
            <person name="Riley R."/>
            <person name="LaButti K."/>
            <person name="Andreopoulos B."/>
            <person name="Lipzen A."/>
            <person name="Chen C."/>
            <person name="Yan M."/>
            <person name="Daum C."/>
            <person name="Ng V."/>
            <person name="Clum A."/>
            <person name="Steindorff A."/>
            <person name="Ohm R.A."/>
            <person name="Martin F."/>
            <person name="Silar P."/>
            <person name="Natvig D.O."/>
            <person name="Lalanne C."/>
            <person name="Gautier V."/>
            <person name="Ament-Velasquez S.L."/>
            <person name="Kruys A."/>
            <person name="Hutchinson M.I."/>
            <person name="Powell A.J."/>
            <person name="Barry K."/>
            <person name="Miller A.N."/>
            <person name="Grigoriev I.V."/>
            <person name="Debuchy R."/>
            <person name="Gladieux P."/>
            <person name="Hiltunen Thoren M."/>
            <person name="Johannesson H."/>
        </authorList>
    </citation>
    <scope>NUCLEOTIDE SEQUENCE</scope>
    <source>
        <strain evidence="3">PSN243</strain>
    </source>
</reference>
<evidence type="ECO:0000313" key="4">
    <source>
        <dbReference type="Proteomes" id="UP001321760"/>
    </source>
</evidence>
<dbReference type="Gene3D" id="3.60.21.10">
    <property type="match status" value="1"/>
</dbReference>
<gene>
    <name evidence="3" type="ORF">QBC34DRAFT_206859</name>
</gene>
<comment type="caution">
    <text evidence="3">The sequence shown here is derived from an EMBL/GenBank/DDBJ whole genome shotgun (WGS) entry which is preliminary data.</text>
</comment>
<accession>A0AAV9H1W1</accession>
<dbReference type="SUPFAM" id="SSF56300">
    <property type="entry name" value="Metallo-dependent phosphatases"/>
    <property type="match status" value="1"/>
</dbReference>
<dbReference type="Pfam" id="PF21953">
    <property type="entry name" value="NadN_nucleosid_C"/>
    <property type="match status" value="1"/>
</dbReference>
<dbReference type="InterPro" id="IPR006179">
    <property type="entry name" value="5_nucleotidase/apyrase"/>
</dbReference>
<dbReference type="PANTHER" id="PTHR11575:SF43">
    <property type="entry name" value="SER_THR PROTEIN PHOSPHATASE FAMILY (AFU_ORTHOLOGUE AFUA_3G04160)"/>
    <property type="match status" value="1"/>
</dbReference>
<proteinExistence type="predicted"/>
<dbReference type="Gene3D" id="3.90.780.10">
    <property type="entry name" value="5'-Nucleotidase, C-terminal domain"/>
    <property type="match status" value="2"/>
</dbReference>
<dbReference type="PANTHER" id="PTHR11575">
    <property type="entry name" value="5'-NUCLEOTIDASE-RELATED"/>
    <property type="match status" value="1"/>
</dbReference>
<protein>
    <submittedName>
        <fullName evidence="3">Metallo-dependent phosphatase-like protein</fullName>
    </submittedName>
</protein>
<evidence type="ECO:0000256" key="1">
    <source>
        <dbReference type="SAM" id="SignalP"/>
    </source>
</evidence>
<keyword evidence="4" id="KW-1185">Reference proteome</keyword>
<dbReference type="FunFam" id="3.60.21.10:FF:000043">
    <property type="entry name" value="Ser/Thr protein phosphatase family"/>
    <property type="match status" value="1"/>
</dbReference>
<dbReference type="GO" id="GO:0005576">
    <property type="term" value="C:extracellular region"/>
    <property type="evidence" value="ECO:0007669"/>
    <property type="project" value="UniProtKB-ARBA"/>
</dbReference>
<dbReference type="SUPFAM" id="SSF55816">
    <property type="entry name" value="5'-nucleotidase (syn. UDP-sugar hydrolase), C-terminal domain"/>
    <property type="match status" value="1"/>
</dbReference>
<dbReference type="GO" id="GO:0009166">
    <property type="term" value="P:nucleotide catabolic process"/>
    <property type="evidence" value="ECO:0007669"/>
    <property type="project" value="InterPro"/>
</dbReference>
<organism evidence="3 4">
    <name type="scientific">Podospora aff. communis PSN243</name>
    <dbReference type="NCBI Taxonomy" id="3040156"/>
    <lineage>
        <taxon>Eukaryota</taxon>
        <taxon>Fungi</taxon>
        <taxon>Dikarya</taxon>
        <taxon>Ascomycota</taxon>
        <taxon>Pezizomycotina</taxon>
        <taxon>Sordariomycetes</taxon>
        <taxon>Sordariomycetidae</taxon>
        <taxon>Sordariales</taxon>
        <taxon>Podosporaceae</taxon>
        <taxon>Podospora</taxon>
    </lineage>
</organism>
<dbReference type="InterPro" id="IPR014485">
    <property type="entry name" value="Pesterase_C1039"/>
</dbReference>
<dbReference type="GO" id="GO:0005829">
    <property type="term" value="C:cytosol"/>
    <property type="evidence" value="ECO:0007669"/>
    <property type="project" value="TreeGrafter"/>
</dbReference>
<feature type="chain" id="PRO_5043653595" evidence="1">
    <location>
        <begin position="24"/>
        <end position="622"/>
    </location>
</feature>